<dbReference type="SUPFAM" id="SSF50156">
    <property type="entry name" value="PDZ domain-like"/>
    <property type="match status" value="1"/>
</dbReference>
<evidence type="ECO:0000256" key="2">
    <source>
        <dbReference type="ARBA" id="ARBA00022670"/>
    </source>
</evidence>
<dbReference type="InterPro" id="IPR036365">
    <property type="entry name" value="PGBD-like_sf"/>
</dbReference>
<organism evidence="7 8">
    <name type="scientific">Ligilactobacillus salitolerans</name>
    <dbReference type="NCBI Taxonomy" id="1808352"/>
    <lineage>
        <taxon>Bacteria</taxon>
        <taxon>Bacillati</taxon>
        <taxon>Bacillota</taxon>
        <taxon>Bacilli</taxon>
        <taxon>Lactobacillales</taxon>
        <taxon>Lactobacillaceae</taxon>
        <taxon>Ligilactobacillus</taxon>
    </lineage>
</organism>
<dbReference type="Pfam" id="PF17820">
    <property type="entry name" value="PDZ_6"/>
    <property type="match status" value="1"/>
</dbReference>
<evidence type="ECO:0000256" key="5">
    <source>
        <dbReference type="RuleBase" id="RU004404"/>
    </source>
</evidence>
<dbReference type="GO" id="GO:0008236">
    <property type="term" value="F:serine-type peptidase activity"/>
    <property type="evidence" value="ECO:0007669"/>
    <property type="project" value="UniProtKB-KW"/>
</dbReference>
<dbReference type="GO" id="GO:0004175">
    <property type="term" value="F:endopeptidase activity"/>
    <property type="evidence" value="ECO:0007669"/>
    <property type="project" value="TreeGrafter"/>
</dbReference>
<accession>A0A401ITL4</accession>
<dbReference type="SUPFAM" id="SSF47090">
    <property type="entry name" value="PGBD-like"/>
    <property type="match status" value="1"/>
</dbReference>
<feature type="domain" description="PDZ" evidence="6">
    <location>
        <begin position="98"/>
        <end position="166"/>
    </location>
</feature>
<dbReference type="InterPro" id="IPR041489">
    <property type="entry name" value="PDZ_6"/>
</dbReference>
<dbReference type="Pfam" id="PF03572">
    <property type="entry name" value="Peptidase_S41"/>
    <property type="match status" value="1"/>
</dbReference>
<dbReference type="NCBIfam" id="TIGR00225">
    <property type="entry name" value="prc"/>
    <property type="match status" value="1"/>
</dbReference>
<dbReference type="Gene3D" id="2.30.42.10">
    <property type="match status" value="1"/>
</dbReference>
<dbReference type="InterPro" id="IPR004447">
    <property type="entry name" value="Peptidase_S41A"/>
</dbReference>
<dbReference type="RefSeq" id="WP_229717987.1">
    <property type="nucleotide sequence ID" value="NZ_BFFP01000020.1"/>
</dbReference>
<evidence type="ECO:0000256" key="3">
    <source>
        <dbReference type="ARBA" id="ARBA00022801"/>
    </source>
</evidence>
<dbReference type="InterPro" id="IPR036366">
    <property type="entry name" value="PGBDSf"/>
</dbReference>
<dbReference type="Gene3D" id="3.90.226.10">
    <property type="entry name" value="2-enoyl-CoA Hydratase, Chain A, domain 1"/>
    <property type="match status" value="1"/>
</dbReference>
<dbReference type="AlphaFoldDB" id="A0A401ITL4"/>
<dbReference type="GO" id="GO:0006508">
    <property type="term" value="P:proteolysis"/>
    <property type="evidence" value="ECO:0007669"/>
    <property type="project" value="UniProtKB-KW"/>
</dbReference>
<proteinExistence type="inferred from homology"/>
<dbReference type="PROSITE" id="PS50106">
    <property type="entry name" value="PDZ"/>
    <property type="match status" value="1"/>
</dbReference>
<dbReference type="PANTHER" id="PTHR32060">
    <property type="entry name" value="TAIL-SPECIFIC PROTEASE"/>
    <property type="match status" value="1"/>
</dbReference>
<dbReference type="CDD" id="cd07560">
    <property type="entry name" value="Peptidase_S41_CPP"/>
    <property type="match status" value="1"/>
</dbReference>
<dbReference type="InterPro" id="IPR001478">
    <property type="entry name" value="PDZ"/>
</dbReference>
<dbReference type="Proteomes" id="UP000286848">
    <property type="component" value="Unassembled WGS sequence"/>
</dbReference>
<dbReference type="Pfam" id="PF01471">
    <property type="entry name" value="PG_binding_1"/>
    <property type="match status" value="1"/>
</dbReference>
<dbReference type="Gene3D" id="3.30.750.44">
    <property type="match status" value="1"/>
</dbReference>
<dbReference type="InterPro" id="IPR029045">
    <property type="entry name" value="ClpP/crotonase-like_dom_sf"/>
</dbReference>
<reference evidence="7 8" key="1">
    <citation type="journal article" date="2019" name="Int. J. Syst. Evol. Microbiol.">
        <title>Lactobacillus salitolerans sp. nov., a novel lactic acid bacterium isolated from spent mushroom substrates.</title>
        <authorList>
            <person name="Tohno M."/>
            <person name="Tanizawa Y."/>
            <person name="Kojima Y."/>
            <person name="Sakamoto M."/>
            <person name="Nakamura Y."/>
            <person name="Ohkuma M."/>
            <person name="Kobayashi H."/>
        </authorList>
    </citation>
    <scope>NUCLEOTIDE SEQUENCE [LARGE SCALE GENOMIC DNA]</scope>
    <source>
        <strain evidence="7 8">YK43</strain>
    </source>
</reference>
<evidence type="ECO:0000259" key="6">
    <source>
        <dbReference type="PROSITE" id="PS50106"/>
    </source>
</evidence>
<dbReference type="Gene3D" id="1.10.101.10">
    <property type="entry name" value="PGBD-like superfamily/PGBD"/>
    <property type="match status" value="1"/>
</dbReference>
<keyword evidence="2 5" id="KW-0645">Protease</keyword>
<evidence type="ECO:0000256" key="4">
    <source>
        <dbReference type="ARBA" id="ARBA00022825"/>
    </source>
</evidence>
<evidence type="ECO:0000313" key="7">
    <source>
        <dbReference type="EMBL" id="GBG94872.1"/>
    </source>
</evidence>
<gene>
    <name evidence="7" type="ORF">LFYK43_13310</name>
</gene>
<keyword evidence="3 5" id="KW-0378">Hydrolase</keyword>
<dbReference type="CDD" id="cd06782">
    <property type="entry name" value="cpPDZ_CPP-like"/>
    <property type="match status" value="1"/>
</dbReference>
<dbReference type="InterPro" id="IPR005151">
    <property type="entry name" value="Tail-specific_protease"/>
</dbReference>
<protein>
    <submittedName>
        <fullName evidence="7">Peptidase S41</fullName>
    </submittedName>
</protein>
<evidence type="ECO:0000256" key="1">
    <source>
        <dbReference type="ARBA" id="ARBA00009179"/>
    </source>
</evidence>
<comment type="similarity">
    <text evidence="1 5">Belongs to the peptidase S41A family.</text>
</comment>
<dbReference type="SMART" id="SM00245">
    <property type="entry name" value="TSPc"/>
    <property type="match status" value="1"/>
</dbReference>
<dbReference type="SMART" id="SM00228">
    <property type="entry name" value="PDZ"/>
    <property type="match status" value="1"/>
</dbReference>
<dbReference type="GO" id="GO:0030288">
    <property type="term" value="C:outer membrane-bounded periplasmic space"/>
    <property type="evidence" value="ECO:0007669"/>
    <property type="project" value="TreeGrafter"/>
</dbReference>
<sequence length="475" mass="51764">MSKKKSQSKKTYRLSTLIITAVLALVIGGRGVFAWMNPRLQAAEKTSRSMGKIGTVYSALSRYYYRDISGSKLEEGALNGMVNALGDQFSQYMSKSETQSLNDTISSSFSGIGAEVRKQGGQIQIVSPISKTPAEKGGLKAKDIIVKIDGHSLNGYSLNKAVSLIRGKEGSKVTLEIKRGGSTFTKTFTRAQIPVKTVTGRLDQKDKNVGYIQVTTFAENTTKEMKQTIKQLRKKGAKSFVVDMRNNPGGLMDQALKMSSMFLQNGKTIMQVQPRTGQPEVYKAGKKYDQGFKVHEKTVVLINGGSASAAEIFAAALHQSAGVKLIGTKSFGKGTVQNAMPFKDQTELKLTIAKWLTPDGSWIHEKGLQPTIKADYPQVAYTPAIATNKSYQQDDVSKQVANLQKYLTALKYTPGREDGYFSQQTTAAVKKFQQDHKLTASGIADKQTILRIEQAVASLVADSDHAYEAGVKAAQ</sequence>
<dbReference type="EMBL" id="BFFP01000020">
    <property type="protein sequence ID" value="GBG94872.1"/>
    <property type="molecule type" value="Genomic_DNA"/>
</dbReference>
<comment type="caution">
    <text evidence="7">The sequence shown here is derived from an EMBL/GenBank/DDBJ whole genome shotgun (WGS) entry which is preliminary data.</text>
</comment>
<dbReference type="InterPro" id="IPR002477">
    <property type="entry name" value="Peptidoglycan-bd-like"/>
</dbReference>
<keyword evidence="4 5" id="KW-0720">Serine protease</keyword>
<name>A0A401ITL4_9LACO</name>
<dbReference type="FunFam" id="2.30.42.10:FF:000063">
    <property type="entry name" value="Peptidase, S41 family"/>
    <property type="match status" value="1"/>
</dbReference>
<dbReference type="SUPFAM" id="SSF52096">
    <property type="entry name" value="ClpP/crotonase"/>
    <property type="match status" value="1"/>
</dbReference>
<dbReference type="InterPro" id="IPR055210">
    <property type="entry name" value="CtpA/B_N"/>
</dbReference>
<dbReference type="InterPro" id="IPR036034">
    <property type="entry name" value="PDZ_sf"/>
</dbReference>
<dbReference type="PANTHER" id="PTHR32060:SF30">
    <property type="entry name" value="CARBOXY-TERMINAL PROCESSING PROTEASE CTPA"/>
    <property type="match status" value="1"/>
</dbReference>
<dbReference type="Pfam" id="PF22694">
    <property type="entry name" value="CtpB_N-like"/>
    <property type="match status" value="1"/>
</dbReference>
<keyword evidence="8" id="KW-1185">Reference proteome</keyword>
<evidence type="ECO:0000313" key="8">
    <source>
        <dbReference type="Proteomes" id="UP000286848"/>
    </source>
</evidence>
<dbReference type="GO" id="GO:0007165">
    <property type="term" value="P:signal transduction"/>
    <property type="evidence" value="ECO:0007669"/>
    <property type="project" value="TreeGrafter"/>
</dbReference>